<dbReference type="RefSeq" id="XP_007369512.1">
    <property type="nucleotide sequence ID" value="XM_007369450.1"/>
</dbReference>
<accession>R7SNV4</accession>
<sequence>MDAAARMRAFAASTTMPLVDFFAQQDGPHALGGIVSFRAQLAERLTASLVGLAPTAAYLGKSPGVYEFIRTTLSIRMHGAENAHDFKEGPGVEGQTIGQHISLIHEAIRDVKMQDVVVGLFT</sequence>
<reference evidence="1 2" key="1">
    <citation type="journal article" date="2012" name="Science">
        <title>The Paleozoic origin of enzymatic lignin decomposition reconstructed from 31 fungal genomes.</title>
        <authorList>
            <person name="Floudas D."/>
            <person name="Binder M."/>
            <person name="Riley R."/>
            <person name="Barry K."/>
            <person name="Blanchette R.A."/>
            <person name="Henrissat B."/>
            <person name="Martinez A.T."/>
            <person name="Otillar R."/>
            <person name="Spatafora J.W."/>
            <person name="Yadav J.S."/>
            <person name="Aerts A."/>
            <person name="Benoit I."/>
            <person name="Boyd A."/>
            <person name="Carlson A."/>
            <person name="Copeland A."/>
            <person name="Coutinho P.M."/>
            <person name="de Vries R.P."/>
            <person name="Ferreira P."/>
            <person name="Findley K."/>
            <person name="Foster B."/>
            <person name="Gaskell J."/>
            <person name="Glotzer D."/>
            <person name="Gorecki P."/>
            <person name="Heitman J."/>
            <person name="Hesse C."/>
            <person name="Hori C."/>
            <person name="Igarashi K."/>
            <person name="Jurgens J.A."/>
            <person name="Kallen N."/>
            <person name="Kersten P."/>
            <person name="Kohler A."/>
            <person name="Kuees U."/>
            <person name="Kumar T.K.A."/>
            <person name="Kuo A."/>
            <person name="LaButti K."/>
            <person name="Larrondo L.F."/>
            <person name="Lindquist E."/>
            <person name="Ling A."/>
            <person name="Lombard V."/>
            <person name="Lucas S."/>
            <person name="Lundell T."/>
            <person name="Martin R."/>
            <person name="McLaughlin D.J."/>
            <person name="Morgenstern I."/>
            <person name="Morin E."/>
            <person name="Murat C."/>
            <person name="Nagy L.G."/>
            <person name="Nolan M."/>
            <person name="Ohm R.A."/>
            <person name="Patyshakuliyeva A."/>
            <person name="Rokas A."/>
            <person name="Ruiz-Duenas F.J."/>
            <person name="Sabat G."/>
            <person name="Salamov A."/>
            <person name="Samejima M."/>
            <person name="Schmutz J."/>
            <person name="Slot J.C."/>
            <person name="St John F."/>
            <person name="Stenlid J."/>
            <person name="Sun H."/>
            <person name="Sun S."/>
            <person name="Syed K."/>
            <person name="Tsang A."/>
            <person name="Wiebenga A."/>
            <person name="Young D."/>
            <person name="Pisabarro A."/>
            <person name="Eastwood D.C."/>
            <person name="Martin F."/>
            <person name="Cullen D."/>
            <person name="Grigoriev I.V."/>
            <person name="Hibbett D.S."/>
        </authorList>
    </citation>
    <scope>NUCLEOTIDE SEQUENCE [LARGE SCALE GENOMIC DNA]</scope>
    <source>
        <strain evidence="1 2">LYAD-421 SS1</strain>
    </source>
</reference>
<protein>
    <submittedName>
        <fullName evidence="1">Uncharacterized protein</fullName>
    </submittedName>
</protein>
<dbReference type="GeneID" id="18839797"/>
<dbReference type="AlphaFoldDB" id="R7SNV4"/>
<dbReference type="Proteomes" id="UP000053319">
    <property type="component" value="Unassembled WGS sequence"/>
</dbReference>
<gene>
    <name evidence="1" type="ORF">DICSQDRAFT_173631</name>
</gene>
<dbReference type="EMBL" id="JH719445">
    <property type="protein sequence ID" value="EJF57761.1"/>
    <property type="molecule type" value="Genomic_DNA"/>
</dbReference>
<evidence type="ECO:0000313" key="1">
    <source>
        <dbReference type="EMBL" id="EJF57761.1"/>
    </source>
</evidence>
<dbReference type="InterPro" id="IPR008948">
    <property type="entry name" value="L-Aspartase-like"/>
</dbReference>
<evidence type="ECO:0000313" key="2">
    <source>
        <dbReference type="Proteomes" id="UP000053319"/>
    </source>
</evidence>
<proteinExistence type="predicted"/>
<organism evidence="1 2">
    <name type="scientific">Dichomitus squalens (strain LYAD-421)</name>
    <name type="common">Western red white-rot fungus</name>
    <dbReference type="NCBI Taxonomy" id="732165"/>
    <lineage>
        <taxon>Eukaryota</taxon>
        <taxon>Fungi</taxon>
        <taxon>Dikarya</taxon>
        <taxon>Basidiomycota</taxon>
        <taxon>Agaricomycotina</taxon>
        <taxon>Agaricomycetes</taxon>
        <taxon>Polyporales</taxon>
        <taxon>Polyporaceae</taxon>
        <taxon>Dichomitus</taxon>
    </lineage>
</organism>
<dbReference type="HOGENOM" id="CLU_2026662_0_0_1"/>
<name>R7SNV4_DICSQ</name>
<dbReference type="Gene3D" id="1.20.200.10">
    <property type="entry name" value="Fumarase/aspartase (Central domain)"/>
    <property type="match status" value="1"/>
</dbReference>
<dbReference type="OMA" id="GVENYQR"/>
<dbReference type="KEGG" id="dsq:DICSQDRAFT_173631"/>
<dbReference type="SUPFAM" id="SSF48557">
    <property type="entry name" value="L-aspartase-like"/>
    <property type="match status" value="1"/>
</dbReference>
<dbReference type="GO" id="GO:0003824">
    <property type="term" value="F:catalytic activity"/>
    <property type="evidence" value="ECO:0007669"/>
    <property type="project" value="InterPro"/>
</dbReference>